<keyword evidence="4" id="KW-1185">Reference proteome</keyword>
<feature type="domain" description="AB hydrolase-1" evidence="2">
    <location>
        <begin position="36"/>
        <end position="282"/>
    </location>
</feature>
<dbReference type="GO" id="GO:0016787">
    <property type="term" value="F:hydrolase activity"/>
    <property type="evidence" value="ECO:0007669"/>
    <property type="project" value="UniProtKB-KW"/>
</dbReference>
<evidence type="ECO:0000313" key="4">
    <source>
        <dbReference type="Proteomes" id="UP000032049"/>
    </source>
</evidence>
<dbReference type="OrthoDB" id="9773293at2"/>
<dbReference type="InterPro" id="IPR029058">
    <property type="entry name" value="AB_hydrolase_fold"/>
</dbReference>
<proteinExistence type="predicted"/>
<evidence type="ECO:0000256" key="1">
    <source>
        <dbReference type="ARBA" id="ARBA00022801"/>
    </source>
</evidence>
<sequence length="294" mass="33188">MSKKEVLNNTELKHGMAPIHNNLRIHYVDAGSGDKTIVLLHGFPQTWWEWRLIIPRLVNAGFRVIAPDYRGAGDSWRPPAGYDKRTMAGDIHQLIKEHLQIKGPVIMAGHDIGLMVAYAYAQEYREDVSHLIVIDAPLPGTLAFDKIRSDHRVWHFSFHNVPDLPEFLIAGREREYLQAFFNYRIFNTGAIDSEDLDVFVSAYSAPGAIRAGLEVYRAFDQDIKDNRAQLQKNGKLAIPVLAIGGQISTSGSIMKEMMEEVADQVTSVRIPGTAHWIAEENPEVFLSEVLRFLQ</sequence>
<dbReference type="PANTHER" id="PTHR43329">
    <property type="entry name" value="EPOXIDE HYDROLASE"/>
    <property type="match status" value="1"/>
</dbReference>
<comment type="caution">
    <text evidence="3">The sequence shown here is derived from an EMBL/GenBank/DDBJ whole genome shotgun (WGS) entry which is preliminary data.</text>
</comment>
<evidence type="ECO:0000259" key="2">
    <source>
        <dbReference type="Pfam" id="PF00561"/>
    </source>
</evidence>
<protein>
    <submittedName>
        <fullName evidence="3">Alpha/beta hydrolase</fullName>
    </submittedName>
</protein>
<evidence type="ECO:0000313" key="3">
    <source>
        <dbReference type="EMBL" id="KIO75744.1"/>
    </source>
</evidence>
<reference evidence="3 4" key="1">
    <citation type="submission" date="2015-01" db="EMBL/GenBank/DDBJ databases">
        <title>Draft genome sequence of Pedobacter sp. NL19 isolated from sludge of an effluent treatment pond in an abandoned uranium mine.</title>
        <authorList>
            <person name="Santos T."/>
            <person name="Caetano T."/>
            <person name="Covas C."/>
            <person name="Cruz A."/>
            <person name="Mendo S."/>
        </authorList>
    </citation>
    <scope>NUCLEOTIDE SEQUENCE [LARGE SCALE GENOMIC DNA]</scope>
    <source>
        <strain evidence="3 4">NL19</strain>
    </source>
</reference>
<dbReference type="Pfam" id="PF00561">
    <property type="entry name" value="Abhydrolase_1"/>
    <property type="match status" value="1"/>
</dbReference>
<dbReference type="EMBL" id="JXRA01000085">
    <property type="protein sequence ID" value="KIO75744.1"/>
    <property type="molecule type" value="Genomic_DNA"/>
</dbReference>
<organism evidence="3 4">
    <name type="scientific">Pedobacter lusitanus</name>
    <dbReference type="NCBI Taxonomy" id="1503925"/>
    <lineage>
        <taxon>Bacteria</taxon>
        <taxon>Pseudomonadati</taxon>
        <taxon>Bacteroidota</taxon>
        <taxon>Sphingobacteriia</taxon>
        <taxon>Sphingobacteriales</taxon>
        <taxon>Sphingobacteriaceae</taxon>
        <taxon>Pedobacter</taxon>
    </lineage>
</organism>
<dbReference type="Gene3D" id="3.40.50.1820">
    <property type="entry name" value="alpha/beta hydrolase"/>
    <property type="match status" value="1"/>
</dbReference>
<dbReference type="STRING" id="1503925.TH53_18915"/>
<accession>A0A0D0FTG6</accession>
<dbReference type="AlphaFoldDB" id="A0A0D0FTG6"/>
<name>A0A0D0FTG6_9SPHI</name>
<dbReference type="PRINTS" id="PR00412">
    <property type="entry name" value="EPOXHYDRLASE"/>
</dbReference>
<dbReference type="InterPro" id="IPR000073">
    <property type="entry name" value="AB_hydrolase_1"/>
</dbReference>
<dbReference type="Proteomes" id="UP000032049">
    <property type="component" value="Unassembled WGS sequence"/>
</dbReference>
<dbReference type="SUPFAM" id="SSF53474">
    <property type="entry name" value="alpha/beta-Hydrolases"/>
    <property type="match status" value="1"/>
</dbReference>
<dbReference type="InterPro" id="IPR000639">
    <property type="entry name" value="Epox_hydrolase-like"/>
</dbReference>
<dbReference type="RefSeq" id="WP_041884307.1">
    <property type="nucleotide sequence ID" value="NZ_CP157278.1"/>
</dbReference>
<gene>
    <name evidence="3" type="ORF">TH53_18915</name>
</gene>
<keyword evidence="1 3" id="KW-0378">Hydrolase</keyword>